<dbReference type="SUPFAM" id="SSF46565">
    <property type="entry name" value="Chaperone J-domain"/>
    <property type="match status" value="1"/>
</dbReference>
<dbReference type="InterPro" id="IPR036869">
    <property type="entry name" value="J_dom_sf"/>
</dbReference>
<proteinExistence type="predicted"/>
<dbReference type="PROSITE" id="PS50076">
    <property type="entry name" value="DNAJ_2"/>
    <property type="match status" value="1"/>
</dbReference>
<dbReference type="AlphaFoldDB" id="A0A0V0QNH0"/>
<dbReference type="PROSITE" id="PS00636">
    <property type="entry name" value="DNAJ_1"/>
    <property type="match status" value="1"/>
</dbReference>
<feature type="domain" description="J" evidence="1">
    <location>
        <begin position="1"/>
        <end position="48"/>
    </location>
</feature>
<gene>
    <name evidence="2" type="ORF">PPERSA_04605</name>
</gene>
<dbReference type="InterPro" id="IPR018253">
    <property type="entry name" value="DnaJ_domain_CS"/>
</dbReference>
<evidence type="ECO:0000259" key="1">
    <source>
        <dbReference type="PROSITE" id="PS50076"/>
    </source>
</evidence>
<dbReference type="OMA" id="QKNTYQQ"/>
<dbReference type="InterPro" id="IPR001623">
    <property type="entry name" value="DnaJ_domain"/>
</dbReference>
<keyword evidence="3" id="KW-1185">Reference proteome</keyword>
<evidence type="ECO:0000313" key="3">
    <source>
        <dbReference type="Proteomes" id="UP000054937"/>
    </source>
</evidence>
<dbReference type="Gene3D" id="1.10.287.110">
    <property type="entry name" value="DnaJ domain"/>
    <property type="match status" value="1"/>
</dbReference>
<comment type="caution">
    <text evidence="2">The sequence shown here is derived from an EMBL/GenBank/DDBJ whole genome shotgun (WGS) entry which is preliminary data.</text>
</comment>
<dbReference type="OrthoDB" id="10250354at2759"/>
<dbReference type="EMBL" id="LDAU01000125">
    <property type="protein sequence ID" value="KRX03810.1"/>
    <property type="molecule type" value="Genomic_DNA"/>
</dbReference>
<dbReference type="InParanoid" id="A0A0V0QNH0"/>
<protein>
    <submittedName>
        <fullName evidence="2">DnaJ domain</fullName>
    </submittedName>
</protein>
<dbReference type="Pfam" id="PF00226">
    <property type="entry name" value="DnaJ"/>
    <property type="match status" value="1"/>
</dbReference>
<dbReference type="Proteomes" id="UP000054937">
    <property type="component" value="Unassembled WGS sequence"/>
</dbReference>
<name>A0A0V0QNH0_PSEPJ</name>
<organism evidence="2 3">
    <name type="scientific">Pseudocohnilembus persalinus</name>
    <name type="common">Ciliate</name>
    <dbReference type="NCBI Taxonomy" id="266149"/>
    <lineage>
        <taxon>Eukaryota</taxon>
        <taxon>Sar</taxon>
        <taxon>Alveolata</taxon>
        <taxon>Ciliophora</taxon>
        <taxon>Intramacronucleata</taxon>
        <taxon>Oligohymenophorea</taxon>
        <taxon>Scuticociliatia</taxon>
        <taxon>Philasterida</taxon>
        <taxon>Pseudocohnilembidae</taxon>
        <taxon>Pseudocohnilembus</taxon>
    </lineage>
</organism>
<sequence>MYNQAYYQKAKLLHPDINKQDVESFKALNYAYQILNDDIKRKFYDQQFLNVKTHIFDDFQTYFDQQFKYRDSYQNNYQQANKTSQQEHNYSYYNYSKSQQNRDGAGEYYHKYSQSQNSYNNYKQYKYTKGFYDNEQNYNTARKSSQYKDFYNTENMNMNSSQKYGFKQYYQEKKNLFQRTKFAWFLGLVFCLVFDQLWEMRYGKELEEQIMKDLEISQAQKKISNVEKDKIQSQYKDGQTPQQTEILRANMFMGPENVNDSWDIQERRKKNMEVEQKQKKFSIIMVNDPNKNKKKLSRKEQMELKRKQKEGMESLENLGKNFNVKVNKTTQKKQTKTTYNMSIDGYQRYNQSFS</sequence>
<reference evidence="2 3" key="1">
    <citation type="journal article" date="2015" name="Sci. Rep.">
        <title>Genome of the facultative scuticociliatosis pathogen Pseudocohnilembus persalinus provides insight into its virulence through horizontal gene transfer.</title>
        <authorList>
            <person name="Xiong J."/>
            <person name="Wang G."/>
            <person name="Cheng J."/>
            <person name="Tian M."/>
            <person name="Pan X."/>
            <person name="Warren A."/>
            <person name="Jiang C."/>
            <person name="Yuan D."/>
            <person name="Miao W."/>
        </authorList>
    </citation>
    <scope>NUCLEOTIDE SEQUENCE [LARGE SCALE GENOMIC DNA]</scope>
    <source>
        <strain evidence="2">36N120E</strain>
    </source>
</reference>
<dbReference type="CDD" id="cd06257">
    <property type="entry name" value="DnaJ"/>
    <property type="match status" value="1"/>
</dbReference>
<accession>A0A0V0QNH0</accession>
<evidence type="ECO:0000313" key="2">
    <source>
        <dbReference type="EMBL" id="KRX03810.1"/>
    </source>
</evidence>